<gene>
    <name evidence="2" type="ORF">COA07_11190</name>
</gene>
<reference evidence="2 3" key="1">
    <citation type="submission" date="2017-09" db="EMBL/GenBank/DDBJ databases">
        <title>Sphingomonas adhaesiva DSM 7418, whole genome shotgun sequence.</title>
        <authorList>
            <person name="Feng G."/>
            <person name="Zhu H."/>
        </authorList>
    </citation>
    <scope>NUCLEOTIDE SEQUENCE [LARGE SCALE GENOMIC DNA]</scope>
    <source>
        <strain evidence="2 3">DSM 7418</strain>
    </source>
</reference>
<feature type="region of interest" description="Disordered" evidence="1">
    <location>
        <begin position="1"/>
        <end position="31"/>
    </location>
</feature>
<dbReference type="PANTHER" id="PTHR43481">
    <property type="entry name" value="FRUCTOSE-1-PHOSPHATE PHOSPHATASE"/>
    <property type="match status" value="1"/>
</dbReference>
<evidence type="ECO:0000313" key="3">
    <source>
        <dbReference type="Proteomes" id="UP000218323"/>
    </source>
</evidence>
<accession>A0A2A4I8K6</accession>
<dbReference type="NCBIfam" id="TIGR01509">
    <property type="entry name" value="HAD-SF-IA-v3"/>
    <property type="match status" value="1"/>
</dbReference>
<dbReference type="EMBL" id="NWVC01000004">
    <property type="protein sequence ID" value="PCG14334.1"/>
    <property type="molecule type" value="Genomic_DNA"/>
</dbReference>
<dbReference type="AlphaFoldDB" id="A0A2A4I8K6"/>
<dbReference type="SUPFAM" id="SSF56784">
    <property type="entry name" value="HAD-like"/>
    <property type="match status" value="1"/>
</dbReference>
<evidence type="ECO:0000256" key="1">
    <source>
        <dbReference type="SAM" id="MobiDB-lite"/>
    </source>
</evidence>
<dbReference type="InterPro" id="IPR023198">
    <property type="entry name" value="PGP-like_dom2"/>
</dbReference>
<dbReference type="InterPro" id="IPR006439">
    <property type="entry name" value="HAD-SF_hydro_IA"/>
</dbReference>
<dbReference type="PANTHER" id="PTHR43481:SF4">
    <property type="entry name" value="GLYCEROL-1-PHOSPHATE PHOSPHOHYDROLASE 1-RELATED"/>
    <property type="match status" value="1"/>
</dbReference>
<dbReference type="SFLD" id="SFLDS00003">
    <property type="entry name" value="Haloacid_Dehalogenase"/>
    <property type="match status" value="1"/>
</dbReference>
<comment type="caution">
    <text evidence="2">The sequence shown here is derived from an EMBL/GenBank/DDBJ whole genome shotgun (WGS) entry which is preliminary data.</text>
</comment>
<evidence type="ECO:0000313" key="2">
    <source>
        <dbReference type="EMBL" id="PCG14334.1"/>
    </source>
</evidence>
<proteinExistence type="predicted"/>
<name>A0A2A4I8K6_9SPHN</name>
<dbReference type="Proteomes" id="UP000218323">
    <property type="component" value="Unassembled WGS sequence"/>
</dbReference>
<dbReference type="Pfam" id="PF00702">
    <property type="entry name" value="Hydrolase"/>
    <property type="match status" value="1"/>
</dbReference>
<sequence>MPHRRRAHRLGRGDRHRYRHRQRARRSVGGEPDVTRSYAAFLFDMDGTLIDSIPSAVRAWTAWARRHAIDVDLLMRHMHGVRAIETIRRFAPAGVDAEAEFAALLQAEMDDVADVVALPGAAEFVAALPADGWAIVTSAPLALAERRLAAAGLTSPEVMVTAEDVTNGKPAPDAFLLAADRLGVSAADCLVWEDAPAGIAAAEAAGADVIVVTATHAHPIDTRHPRIVDYRALTVRRDDGGLLRVLDAIPAR</sequence>
<feature type="compositionally biased region" description="Basic residues" evidence="1">
    <location>
        <begin position="1"/>
        <end position="26"/>
    </location>
</feature>
<protein>
    <submittedName>
        <fullName evidence="2">Glycerol-3-phosphatase</fullName>
    </submittedName>
</protein>
<dbReference type="InterPro" id="IPR023214">
    <property type="entry name" value="HAD_sf"/>
</dbReference>
<dbReference type="Gene3D" id="3.40.50.1000">
    <property type="entry name" value="HAD superfamily/HAD-like"/>
    <property type="match status" value="1"/>
</dbReference>
<dbReference type="Gene3D" id="1.10.150.240">
    <property type="entry name" value="Putative phosphatase, domain 2"/>
    <property type="match status" value="1"/>
</dbReference>
<organism evidence="2 3">
    <name type="scientific">Sphingomonas adhaesiva</name>
    <dbReference type="NCBI Taxonomy" id="28212"/>
    <lineage>
        <taxon>Bacteria</taxon>
        <taxon>Pseudomonadati</taxon>
        <taxon>Pseudomonadota</taxon>
        <taxon>Alphaproteobacteria</taxon>
        <taxon>Sphingomonadales</taxon>
        <taxon>Sphingomonadaceae</taxon>
        <taxon>Sphingomonas</taxon>
    </lineage>
</organism>
<dbReference type="SFLD" id="SFLDG01129">
    <property type="entry name" value="C1.5:_HAD__Beta-PGM__Phosphata"/>
    <property type="match status" value="1"/>
</dbReference>
<dbReference type="InterPro" id="IPR036412">
    <property type="entry name" value="HAD-like_sf"/>
</dbReference>
<dbReference type="GO" id="GO:0050308">
    <property type="term" value="F:sugar-phosphatase activity"/>
    <property type="evidence" value="ECO:0007669"/>
    <property type="project" value="TreeGrafter"/>
</dbReference>
<dbReference type="InterPro" id="IPR051806">
    <property type="entry name" value="HAD-like_SPP"/>
</dbReference>
<keyword evidence="3" id="KW-1185">Reference proteome</keyword>